<dbReference type="EMBL" id="PKPP01005399">
    <property type="protein sequence ID" value="PWA60284.1"/>
    <property type="molecule type" value="Genomic_DNA"/>
</dbReference>
<evidence type="ECO:0000313" key="2">
    <source>
        <dbReference type="EMBL" id="PWA60284.1"/>
    </source>
</evidence>
<comment type="caution">
    <text evidence="2">The sequence shown here is derived from an EMBL/GenBank/DDBJ whole genome shotgun (WGS) entry which is preliminary data.</text>
</comment>
<accession>A0A2U1MGC7</accession>
<gene>
    <name evidence="2" type="ORF">CTI12_AA382470</name>
</gene>
<dbReference type="Proteomes" id="UP000245207">
    <property type="component" value="Unassembled WGS sequence"/>
</dbReference>
<evidence type="ECO:0000313" key="3">
    <source>
        <dbReference type="Proteomes" id="UP000245207"/>
    </source>
</evidence>
<sequence>MEMTLLNTRPEGRVPSGKHRSHWSGVLVLPHNHLVSLISAAAEARVPTSMVADIIDMTRQCRAGMGPRGTGRVWWRKRRRRTWRVTDTTKYKAMDENKKTHVAPHDWAWLHRNPTTAGCSENM</sequence>
<feature type="region of interest" description="Disordered" evidence="1">
    <location>
        <begin position="1"/>
        <end position="20"/>
    </location>
</feature>
<evidence type="ECO:0000256" key="1">
    <source>
        <dbReference type="SAM" id="MobiDB-lite"/>
    </source>
</evidence>
<protein>
    <submittedName>
        <fullName evidence="2">Uncharacterized protein</fullName>
    </submittedName>
</protein>
<dbReference type="AlphaFoldDB" id="A0A2U1MGC7"/>
<reference evidence="2 3" key="1">
    <citation type="journal article" date="2018" name="Mol. Plant">
        <title>The genome of Artemisia annua provides insight into the evolution of Asteraceae family and artemisinin biosynthesis.</title>
        <authorList>
            <person name="Shen Q."/>
            <person name="Zhang L."/>
            <person name="Liao Z."/>
            <person name="Wang S."/>
            <person name="Yan T."/>
            <person name="Shi P."/>
            <person name="Liu M."/>
            <person name="Fu X."/>
            <person name="Pan Q."/>
            <person name="Wang Y."/>
            <person name="Lv Z."/>
            <person name="Lu X."/>
            <person name="Zhang F."/>
            <person name="Jiang W."/>
            <person name="Ma Y."/>
            <person name="Chen M."/>
            <person name="Hao X."/>
            <person name="Li L."/>
            <person name="Tang Y."/>
            <person name="Lv G."/>
            <person name="Zhou Y."/>
            <person name="Sun X."/>
            <person name="Brodelius P.E."/>
            <person name="Rose J.K.C."/>
            <person name="Tang K."/>
        </authorList>
    </citation>
    <scope>NUCLEOTIDE SEQUENCE [LARGE SCALE GENOMIC DNA]</scope>
    <source>
        <strain evidence="3">cv. Huhao1</strain>
        <tissue evidence="2">Leaf</tissue>
    </source>
</reference>
<keyword evidence="3" id="KW-1185">Reference proteome</keyword>
<name>A0A2U1MGC7_ARTAN</name>
<organism evidence="2 3">
    <name type="scientific">Artemisia annua</name>
    <name type="common">Sweet wormwood</name>
    <dbReference type="NCBI Taxonomy" id="35608"/>
    <lineage>
        <taxon>Eukaryota</taxon>
        <taxon>Viridiplantae</taxon>
        <taxon>Streptophyta</taxon>
        <taxon>Embryophyta</taxon>
        <taxon>Tracheophyta</taxon>
        <taxon>Spermatophyta</taxon>
        <taxon>Magnoliopsida</taxon>
        <taxon>eudicotyledons</taxon>
        <taxon>Gunneridae</taxon>
        <taxon>Pentapetalae</taxon>
        <taxon>asterids</taxon>
        <taxon>campanulids</taxon>
        <taxon>Asterales</taxon>
        <taxon>Asteraceae</taxon>
        <taxon>Asteroideae</taxon>
        <taxon>Anthemideae</taxon>
        <taxon>Artemisiinae</taxon>
        <taxon>Artemisia</taxon>
    </lineage>
</organism>
<proteinExistence type="predicted"/>